<feature type="non-terminal residue" evidence="2">
    <location>
        <position position="324"/>
    </location>
</feature>
<evidence type="ECO:0000313" key="2">
    <source>
        <dbReference type="EMBL" id="KIY60594.1"/>
    </source>
</evidence>
<dbReference type="AlphaFoldDB" id="A0A0D7ARY5"/>
<gene>
    <name evidence="2" type="ORF">CYLTODRAFT_447980</name>
</gene>
<dbReference type="OrthoDB" id="3058987at2759"/>
<reference evidence="2 3" key="1">
    <citation type="journal article" date="2015" name="Fungal Genet. Biol.">
        <title>Evolution of novel wood decay mechanisms in Agaricales revealed by the genome sequences of Fistulina hepatica and Cylindrobasidium torrendii.</title>
        <authorList>
            <person name="Floudas D."/>
            <person name="Held B.W."/>
            <person name="Riley R."/>
            <person name="Nagy L.G."/>
            <person name="Koehler G."/>
            <person name="Ransdell A.S."/>
            <person name="Younus H."/>
            <person name="Chow J."/>
            <person name="Chiniquy J."/>
            <person name="Lipzen A."/>
            <person name="Tritt A."/>
            <person name="Sun H."/>
            <person name="Haridas S."/>
            <person name="LaButti K."/>
            <person name="Ohm R.A."/>
            <person name="Kues U."/>
            <person name="Blanchette R.A."/>
            <person name="Grigoriev I.V."/>
            <person name="Minto R.E."/>
            <person name="Hibbett D.S."/>
        </authorList>
    </citation>
    <scope>NUCLEOTIDE SEQUENCE [LARGE SCALE GENOMIC DNA]</scope>
    <source>
        <strain evidence="2 3">FP15055 ss-10</strain>
    </source>
</reference>
<evidence type="ECO:0000256" key="1">
    <source>
        <dbReference type="SAM" id="MobiDB-lite"/>
    </source>
</evidence>
<evidence type="ECO:0000313" key="3">
    <source>
        <dbReference type="Proteomes" id="UP000054007"/>
    </source>
</evidence>
<dbReference type="EMBL" id="KN881477">
    <property type="protein sequence ID" value="KIY60594.1"/>
    <property type="molecule type" value="Genomic_DNA"/>
</dbReference>
<feature type="compositionally biased region" description="Basic residues" evidence="1">
    <location>
        <begin position="1"/>
        <end position="18"/>
    </location>
</feature>
<organism evidence="2 3">
    <name type="scientific">Cylindrobasidium torrendii FP15055 ss-10</name>
    <dbReference type="NCBI Taxonomy" id="1314674"/>
    <lineage>
        <taxon>Eukaryota</taxon>
        <taxon>Fungi</taxon>
        <taxon>Dikarya</taxon>
        <taxon>Basidiomycota</taxon>
        <taxon>Agaricomycotina</taxon>
        <taxon>Agaricomycetes</taxon>
        <taxon>Agaricomycetidae</taxon>
        <taxon>Agaricales</taxon>
        <taxon>Marasmiineae</taxon>
        <taxon>Physalacriaceae</taxon>
        <taxon>Cylindrobasidium</taxon>
    </lineage>
</organism>
<dbReference type="STRING" id="1314674.A0A0D7ARY5"/>
<proteinExistence type="predicted"/>
<feature type="region of interest" description="Disordered" evidence="1">
    <location>
        <begin position="150"/>
        <end position="181"/>
    </location>
</feature>
<protein>
    <submittedName>
        <fullName evidence="2">Uncharacterized protein</fullName>
    </submittedName>
</protein>
<accession>A0A0D7ARY5</accession>
<dbReference type="Proteomes" id="UP000054007">
    <property type="component" value="Unassembled WGS sequence"/>
</dbReference>
<feature type="region of interest" description="Disordered" evidence="1">
    <location>
        <begin position="1"/>
        <end position="23"/>
    </location>
</feature>
<name>A0A0D7ARY5_9AGAR</name>
<sequence length="324" mass="36755">MGKSAHQKKPKNQRKSRRGWAEGKREEVLQTFLPKFTQAISGGKPQSAVEDVLRDVYARFFYHFPWDAADDWDPETIDDYDPDVVIEPEMLSEEEQAEKRRVMKEKKSAIRRWLRHRAAKIRQMASDVRSDRLSDPYAVLLGKLSGIHKPKKARQAYQEWQSSQRSSDPRPPEPGMEPKSNSAYIDKATRSAWQNDPASKQSPLQIPGPFRQRIARELFAALPDDVRASYKKEAEEDAKRRRAAYVEALNSDNLEDPVARDLALVNLNDFVTPILAGIEQITGCMPVLSVVGPMGCSGGDICSLTIAHNLNLEAQPKTLFQWMP</sequence>
<keyword evidence="3" id="KW-1185">Reference proteome</keyword>